<dbReference type="GO" id="GO:0030488">
    <property type="term" value="P:tRNA methylation"/>
    <property type="evidence" value="ECO:0007669"/>
    <property type="project" value="TreeGrafter"/>
</dbReference>
<dbReference type="PRINTS" id="PR00507">
    <property type="entry name" value="N12N6MTFRASE"/>
</dbReference>
<dbReference type="OrthoDB" id="2013972at2759"/>
<organism evidence="3 4">
    <name type="scientific">Hyalella azteca</name>
    <name type="common">Amphipod</name>
    <dbReference type="NCBI Taxonomy" id="294128"/>
    <lineage>
        <taxon>Eukaryota</taxon>
        <taxon>Metazoa</taxon>
        <taxon>Ecdysozoa</taxon>
        <taxon>Arthropoda</taxon>
        <taxon>Crustacea</taxon>
        <taxon>Multicrustacea</taxon>
        <taxon>Malacostraca</taxon>
        <taxon>Eumalacostraca</taxon>
        <taxon>Peracarida</taxon>
        <taxon>Amphipoda</taxon>
        <taxon>Senticaudata</taxon>
        <taxon>Talitrida</taxon>
        <taxon>Talitroidea</taxon>
        <taxon>Hyalellidae</taxon>
        <taxon>Hyalella</taxon>
    </lineage>
</organism>
<feature type="compositionally biased region" description="Basic and acidic residues" evidence="1">
    <location>
        <begin position="117"/>
        <end position="129"/>
    </location>
</feature>
<feature type="compositionally biased region" description="Low complexity" evidence="1">
    <location>
        <begin position="98"/>
        <end position="111"/>
    </location>
</feature>
<sequence length="380" mass="41451">MDASSNATIDKKNIQGVVLSAVIKSVLQQTDCWHLNWNQPNVDVYFNITDLHVILGIALSRHTVSLRCYIPHIGLRTTVCCLMLSLALVMPTSVQHSSSQSCTSSQNPCSTALMDNQDEKETPKAKSPSEARDYYSLLDPMCGHGTILAEAAHSYRVRHVIGCDVSRSQLEVATCNLHGIPPASSYSLFTADAAALPLLDGSIDAIVCDFPFGQQHRPYLTRKRQDYPCSPGYTIKGGSGSCITSGTNDHRSFAAHAVDEAVQLLELFLLECARVLVVGGPLVVLLPARMEADVVRLCTRLFPSPDGRHMTLMARHRVALGTSNGLICFRKLWRVGDKLSFNSKNILFIRMNETVAKLAVGEDNGLSPSVALSPTIRHPP</sequence>
<dbReference type="RefSeq" id="XP_018015467.2">
    <property type="nucleotide sequence ID" value="XM_018159978.2"/>
</dbReference>
<accession>A0A8B7NP35</accession>
<dbReference type="KEGG" id="hazt:108672335"/>
<dbReference type="PANTHER" id="PTHR14911:SF1">
    <property type="entry name" value="THUMP DOMAIN-CONTAINING PROTEIN 2"/>
    <property type="match status" value="1"/>
</dbReference>
<dbReference type="Proteomes" id="UP000694843">
    <property type="component" value="Unplaced"/>
</dbReference>
<proteinExistence type="predicted"/>
<protein>
    <submittedName>
        <fullName evidence="4">Uncharacterized protein LOC108672335</fullName>
    </submittedName>
</protein>
<feature type="domain" description="Ribosomal RNA large subunit methyltransferase K/L-like methyltransferase" evidence="2">
    <location>
        <begin position="129"/>
        <end position="214"/>
    </location>
</feature>
<evidence type="ECO:0000313" key="3">
    <source>
        <dbReference type="Proteomes" id="UP000694843"/>
    </source>
</evidence>
<gene>
    <name evidence="4" type="primary">LOC108672335</name>
</gene>
<dbReference type="InterPro" id="IPR029063">
    <property type="entry name" value="SAM-dependent_MTases_sf"/>
</dbReference>
<dbReference type="Gene3D" id="3.40.50.150">
    <property type="entry name" value="Vaccinia Virus protein VP39"/>
    <property type="match status" value="1"/>
</dbReference>
<dbReference type="InterPro" id="IPR000241">
    <property type="entry name" value="RlmKL-like_Mtase"/>
</dbReference>
<feature type="region of interest" description="Disordered" evidence="1">
    <location>
        <begin position="98"/>
        <end position="129"/>
    </location>
</feature>
<dbReference type="Pfam" id="PF01170">
    <property type="entry name" value="UPF0020"/>
    <property type="match status" value="1"/>
</dbReference>
<keyword evidence="3" id="KW-1185">Reference proteome</keyword>
<dbReference type="AlphaFoldDB" id="A0A8B7NP35"/>
<evidence type="ECO:0000259" key="2">
    <source>
        <dbReference type="Pfam" id="PF01170"/>
    </source>
</evidence>
<evidence type="ECO:0000256" key="1">
    <source>
        <dbReference type="SAM" id="MobiDB-lite"/>
    </source>
</evidence>
<dbReference type="CDD" id="cd02440">
    <property type="entry name" value="AdoMet_MTases"/>
    <property type="match status" value="1"/>
</dbReference>
<evidence type="ECO:0000313" key="4">
    <source>
        <dbReference type="RefSeq" id="XP_018015467.2"/>
    </source>
</evidence>
<dbReference type="GO" id="GO:0043527">
    <property type="term" value="C:tRNA methyltransferase complex"/>
    <property type="evidence" value="ECO:0007669"/>
    <property type="project" value="UniProtKB-ARBA"/>
</dbReference>
<dbReference type="PANTHER" id="PTHR14911">
    <property type="entry name" value="THUMP DOMAIN-CONTAINING"/>
    <property type="match status" value="1"/>
</dbReference>
<dbReference type="SUPFAM" id="SSF53335">
    <property type="entry name" value="S-adenosyl-L-methionine-dependent methyltransferases"/>
    <property type="match status" value="1"/>
</dbReference>
<dbReference type="GO" id="GO:0016423">
    <property type="term" value="F:tRNA (guanine) methyltransferase activity"/>
    <property type="evidence" value="ECO:0007669"/>
    <property type="project" value="TreeGrafter"/>
</dbReference>
<name>A0A8B7NP35_HYAAZ</name>
<reference evidence="4" key="1">
    <citation type="submission" date="2025-08" db="UniProtKB">
        <authorList>
            <consortium name="RefSeq"/>
        </authorList>
    </citation>
    <scope>IDENTIFICATION</scope>
    <source>
        <tissue evidence="4">Whole organism</tissue>
    </source>
</reference>
<dbReference type="GeneID" id="108672335"/>